<dbReference type="PANTHER" id="PTHR12111:SF2">
    <property type="entry name" value="SPLICING FACTOR YJU2B-RELATED"/>
    <property type="match status" value="1"/>
</dbReference>
<evidence type="ECO:0000313" key="4">
    <source>
        <dbReference type="Proteomes" id="UP000285405"/>
    </source>
</evidence>
<dbReference type="GO" id="GO:0000398">
    <property type="term" value="P:mRNA splicing, via spliceosome"/>
    <property type="evidence" value="ECO:0007669"/>
    <property type="project" value="InterPro"/>
</dbReference>
<dbReference type="InterPro" id="IPR007590">
    <property type="entry name" value="Saf4/Yju2"/>
</dbReference>
<sequence>MQGFNMGRYVPPDKEGVMSGNQIHGKHALGARAKKISQGILTVRFEMPYPIWCTTCPKPTIIGQGVRFNAEKKKEGYYYSSPIYSFRMKHAACGGFIEIRTDPKNTAYVVTEGARRRDTGEDKIAEGDVKILTEAEREALRSNAFATLENKAEEKQKFAHAKKRLEELHELSEKQWNDPYEKNKRLRSSFREGRKQREKEAVIDSALQEKLSFGYDLLPEKGSDAKRAGLIEFGPRDSDIALQKVTSRPLFDLTGTSMDPKVDHSKMKKKTKAEKINSKKTAAIVAEIRSNTLAAIDPFLPGHRTINVTGSNLLAGVKRKQPTSTKENETKTARVLVDYDSD</sequence>
<evidence type="ECO:0000256" key="1">
    <source>
        <dbReference type="ARBA" id="ARBA00005595"/>
    </source>
</evidence>
<accession>A0A420I6X4</accession>
<gene>
    <name evidence="3" type="ORF">GcC1_121008</name>
</gene>
<feature type="region of interest" description="Disordered" evidence="2">
    <location>
        <begin position="318"/>
        <end position="342"/>
    </location>
</feature>
<dbReference type="Pfam" id="PF04502">
    <property type="entry name" value="Saf4_Yju2"/>
    <property type="match status" value="1"/>
</dbReference>
<organism evidence="3 4">
    <name type="scientific">Golovinomyces cichoracearum</name>
    <dbReference type="NCBI Taxonomy" id="62708"/>
    <lineage>
        <taxon>Eukaryota</taxon>
        <taxon>Fungi</taxon>
        <taxon>Dikarya</taxon>
        <taxon>Ascomycota</taxon>
        <taxon>Pezizomycotina</taxon>
        <taxon>Leotiomycetes</taxon>
        <taxon>Erysiphales</taxon>
        <taxon>Erysiphaceae</taxon>
        <taxon>Golovinomyces</taxon>
    </lineage>
</organism>
<dbReference type="Proteomes" id="UP000285405">
    <property type="component" value="Unassembled WGS sequence"/>
</dbReference>
<reference evidence="3 4" key="1">
    <citation type="journal article" date="2018" name="BMC Genomics">
        <title>Comparative genome analyses reveal sequence features reflecting distinct modes of host-adaptation between dicot and monocot powdery mildew.</title>
        <authorList>
            <person name="Wu Y."/>
            <person name="Ma X."/>
            <person name="Pan Z."/>
            <person name="Kale S.D."/>
            <person name="Song Y."/>
            <person name="King H."/>
            <person name="Zhang Q."/>
            <person name="Presley C."/>
            <person name="Deng X."/>
            <person name="Wei C.I."/>
            <person name="Xiao S."/>
        </authorList>
    </citation>
    <scope>NUCLEOTIDE SEQUENCE [LARGE SCALE GENOMIC DNA]</scope>
    <source>
        <strain evidence="3">UCSC1</strain>
    </source>
</reference>
<evidence type="ECO:0000256" key="2">
    <source>
        <dbReference type="SAM" id="MobiDB-lite"/>
    </source>
</evidence>
<comment type="similarity">
    <text evidence="1">Belongs to the CWC16 family.</text>
</comment>
<dbReference type="GO" id="GO:0071014">
    <property type="term" value="C:post-mRNA release spliceosomal complex"/>
    <property type="evidence" value="ECO:0007669"/>
    <property type="project" value="TreeGrafter"/>
</dbReference>
<evidence type="ECO:0000313" key="3">
    <source>
        <dbReference type="EMBL" id="RKF65412.1"/>
    </source>
</evidence>
<proteinExistence type="inferred from homology"/>
<dbReference type="EMBL" id="MCBR01012167">
    <property type="protein sequence ID" value="RKF65412.1"/>
    <property type="molecule type" value="Genomic_DNA"/>
</dbReference>
<dbReference type="OrthoDB" id="512915at2759"/>
<name>A0A420I6X4_9PEZI</name>
<comment type="caution">
    <text evidence="3">The sequence shown here is derived from an EMBL/GenBank/DDBJ whole genome shotgun (WGS) entry which is preliminary data.</text>
</comment>
<dbReference type="GO" id="GO:0005684">
    <property type="term" value="C:U2-type spliceosomal complex"/>
    <property type="evidence" value="ECO:0007669"/>
    <property type="project" value="TreeGrafter"/>
</dbReference>
<protein>
    <submittedName>
        <fullName evidence="3">Coiled-coil domain-containing protein 130</fullName>
    </submittedName>
</protein>
<feature type="region of interest" description="Disordered" evidence="2">
    <location>
        <begin position="256"/>
        <end position="275"/>
    </location>
</feature>
<dbReference type="AlphaFoldDB" id="A0A420I6X4"/>
<dbReference type="PANTHER" id="PTHR12111">
    <property type="entry name" value="SPLICING FACTOR YJU2"/>
    <property type="match status" value="1"/>
</dbReference>